<dbReference type="EMBL" id="CAICTM010000270">
    <property type="protein sequence ID" value="CAB9506581.1"/>
    <property type="molecule type" value="Genomic_DNA"/>
</dbReference>
<evidence type="ECO:0000256" key="1">
    <source>
        <dbReference type="SAM" id="Phobius"/>
    </source>
</evidence>
<keyword evidence="1" id="KW-0812">Transmembrane</keyword>
<dbReference type="AlphaFoldDB" id="A0A9N8DTP6"/>
<sequence>MIARTTIISLLAVVAAVVVVDGAGCHGNSRFRLAPMTKGASTTEEKQKQGMASIDEKAAYCQDEFGEDATLMDLRLMEGEFPNAQDLQHALNPLFEEDPLAVYYITDHGEDTMKDALNHHDHGYDDHVFKYILAKEEDHTANAHWNPQRVAGQVFLETRPVNVTAALANAHILCYIAKPKYTTITKVASTRSSPMGSNSNFKEMEYMPMMEEESSSSSSSGGGNRFVSFLAVVAVGAIAMAAIQTYKARQASNMMQANPFAAQPSDFGGSYRILSTNGNHDLTQQLNNDLELA</sequence>
<dbReference type="Proteomes" id="UP001153069">
    <property type="component" value="Unassembled WGS sequence"/>
</dbReference>
<evidence type="ECO:0000313" key="3">
    <source>
        <dbReference type="EMBL" id="CAB9506581.1"/>
    </source>
</evidence>
<keyword evidence="1" id="KW-1133">Transmembrane helix</keyword>
<accession>A0A9N8DTP6</accession>
<organism evidence="3 4">
    <name type="scientific">Seminavis robusta</name>
    <dbReference type="NCBI Taxonomy" id="568900"/>
    <lineage>
        <taxon>Eukaryota</taxon>
        <taxon>Sar</taxon>
        <taxon>Stramenopiles</taxon>
        <taxon>Ochrophyta</taxon>
        <taxon>Bacillariophyta</taxon>
        <taxon>Bacillariophyceae</taxon>
        <taxon>Bacillariophycidae</taxon>
        <taxon>Naviculales</taxon>
        <taxon>Naviculaceae</taxon>
        <taxon>Seminavis</taxon>
    </lineage>
</organism>
<keyword evidence="4" id="KW-1185">Reference proteome</keyword>
<proteinExistence type="predicted"/>
<feature type="transmembrane region" description="Helical" evidence="1">
    <location>
        <begin position="226"/>
        <end position="246"/>
    </location>
</feature>
<protein>
    <submittedName>
        <fullName evidence="3">Uncharacterized protein</fullName>
    </submittedName>
</protein>
<reference evidence="3" key="1">
    <citation type="submission" date="2020-06" db="EMBL/GenBank/DDBJ databases">
        <authorList>
            <consortium name="Plant Systems Biology data submission"/>
        </authorList>
    </citation>
    <scope>NUCLEOTIDE SEQUENCE</scope>
    <source>
        <strain evidence="3">D6</strain>
    </source>
</reference>
<gene>
    <name evidence="3" type="ORF">SEMRO_271_G104690.1</name>
</gene>
<comment type="caution">
    <text evidence="3">The sequence shown here is derived from an EMBL/GenBank/DDBJ whole genome shotgun (WGS) entry which is preliminary data.</text>
</comment>
<evidence type="ECO:0000256" key="2">
    <source>
        <dbReference type="SAM" id="SignalP"/>
    </source>
</evidence>
<evidence type="ECO:0000313" key="4">
    <source>
        <dbReference type="Proteomes" id="UP001153069"/>
    </source>
</evidence>
<keyword evidence="1" id="KW-0472">Membrane</keyword>
<feature type="signal peptide" evidence="2">
    <location>
        <begin position="1"/>
        <end position="22"/>
    </location>
</feature>
<name>A0A9N8DTP6_9STRA</name>
<keyword evidence="2" id="KW-0732">Signal</keyword>
<feature type="chain" id="PRO_5040180163" evidence="2">
    <location>
        <begin position="23"/>
        <end position="293"/>
    </location>
</feature>